<dbReference type="InterPro" id="IPR013760">
    <property type="entry name" value="Topo_IIA-like_dom_sf"/>
</dbReference>
<accession>A0AAE4ZCQ3</accession>
<dbReference type="Gene3D" id="3.30.1360.40">
    <property type="match status" value="1"/>
</dbReference>
<dbReference type="SUPFAM" id="SSF101904">
    <property type="entry name" value="GyrA/ParC C-terminal domain-like"/>
    <property type="match status" value="1"/>
</dbReference>
<dbReference type="InterPro" id="IPR013758">
    <property type="entry name" value="Topo_IIA_A/C_ab"/>
</dbReference>
<evidence type="ECO:0000256" key="3">
    <source>
        <dbReference type="ARBA" id="ARBA00012895"/>
    </source>
</evidence>
<dbReference type="Pfam" id="PF03989">
    <property type="entry name" value="DNA_gyraseA_C"/>
    <property type="match status" value="3"/>
</dbReference>
<dbReference type="NCBIfam" id="TIGR01063">
    <property type="entry name" value="gyrA"/>
    <property type="match status" value="1"/>
</dbReference>
<dbReference type="NCBIfam" id="NF004043">
    <property type="entry name" value="PRK05560.1"/>
    <property type="match status" value="1"/>
</dbReference>
<keyword evidence="8" id="KW-0175">Coiled coil</keyword>
<dbReference type="Gene3D" id="2.120.10.90">
    <property type="entry name" value="DNA gyrase/topoisomerase IV, subunit A, C-terminal"/>
    <property type="match status" value="1"/>
</dbReference>
<dbReference type="FunFam" id="3.30.1360.40:FF:000002">
    <property type="entry name" value="DNA gyrase subunit A"/>
    <property type="match status" value="1"/>
</dbReference>
<gene>
    <name evidence="10" type="primary">gyrA</name>
    <name evidence="10" type="ORF">GWO12_09805</name>
</gene>
<dbReference type="InterPro" id="IPR013757">
    <property type="entry name" value="Topo_IIA_A_a_sf"/>
</dbReference>
<evidence type="ECO:0000256" key="8">
    <source>
        <dbReference type="SAM" id="Coils"/>
    </source>
</evidence>
<evidence type="ECO:0000313" key="10">
    <source>
        <dbReference type="EMBL" id="NIR75385.1"/>
    </source>
</evidence>
<comment type="catalytic activity">
    <reaction evidence="1 7">
        <text>ATP-dependent breakage, passage and rejoining of double-stranded DNA.</text>
        <dbReference type="EC" id="5.6.2.2"/>
    </reaction>
</comment>
<dbReference type="CDD" id="cd00187">
    <property type="entry name" value="TOP4c"/>
    <property type="match status" value="1"/>
</dbReference>
<dbReference type="FunFam" id="3.90.199.10:FF:000001">
    <property type="entry name" value="DNA gyrase subunit A"/>
    <property type="match status" value="1"/>
</dbReference>
<feature type="active site" description="O-(5'-phospho-DNA)-tyrosine intermediate" evidence="7">
    <location>
        <position position="137"/>
    </location>
</feature>
<keyword evidence="4 7" id="KW-0799">Topoisomerase</keyword>
<dbReference type="FunFam" id="1.10.268.10:FF:000001">
    <property type="entry name" value="DNA gyrase subunit A"/>
    <property type="match status" value="1"/>
</dbReference>
<evidence type="ECO:0000256" key="4">
    <source>
        <dbReference type="ARBA" id="ARBA00023029"/>
    </source>
</evidence>
<dbReference type="AlphaFoldDB" id="A0AAE4ZCQ3"/>
<dbReference type="PROSITE" id="PS52040">
    <property type="entry name" value="TOPO_IIA"/>
    <property type="match status" value="1"/>
</dbReference>
<sequence length="832" mass="91409">MSDSNLDGTGRVARVDNPRRERIVNRFLEEELRESFIDYSMSVIVQRALPDARDGLKPVQRRILYAMQGLGLTPGRPYKKSATVVGDVLGKYHPHGDTTVYETLVRMAQPFSMRYPLVDGQGNFGSVDGDPAAAYRYTEARLAPIAGDMLRDLDKDTVDFQSNFDDRLQEPAVLPAGFPQLLVCGTDGIAVGMATKVPPHNLREIAAAADQILGRPNTSMNKLMELVPGPDFPTGGYIWGREGIEEAYRTGRGRIVMRARSHVEQGAYGKPSLVITELPYQVSKQRVIESIADLVRKGTIQGVTDLRDESDRDGVRIVLELKRDAQPRKLLDKLFRKTQLQYTFGVIALALVDGVPRQLNLKEALEVWIDHRLEVIVRRSRHNLKKAEDRAHIVEGLLVALDAIDEVVQIIKSSRTPETAAKNLRSSLKISAAQAEAILAMRLSQLTNLESRKLKEELDQLSKRIKTLKALLEDEKRRRDLVRRELDTIAERYGDARRTEILDDDGRFPLPAGEAEQEMHVFLTRAGYIKALPARTAGDDGGRAAAESLEEGRDDFVTRLWLCKSEEQLLAFTDAGNVHAVKIADLPQGTRSSRGRLLAEILELEDESIVAVHTVRDFDEKRYALFASRGGQVKRTALSEYGNVRSGGIIAAGLEKGDEILDVQITHGSEQVVLATRKGQLIRFEESEIRAMGRSASGVKGVGLAKGDALAACVVPRKGTTMLGATVEGWARLLGEDEPRPQSRGGKGVQFLPSRIESGNVIGLLDLLPGETVVAITASGEVVPIDYQGANGGRPGKPVQLPLRGRKLAAIARAPIWRAASASSAAQMSLQL</sequence>
<dbReference type="GO" id="GO:0003677">
    <property type="term" value="F:DNA binding"/>
    <property type="evidence" value="ECO:0007669"/>
    <property type="project" value="UniProtKB-UniRule"/>
</dbReference>
<dbReference type="GO" id="GO:0005524">
    <property type="term" value="F:ATP binding"/>
    <property type="evidence" value="ECO:0007669"/>
    <property type="project" value="InterPro"/>
</dbReference>
<dbReference type="InterPro" id="IPR035516">
    <property type="entry name" value="Gyrase/topoIV_suA_C"/>
</dbReference>
<comment type="caution">
    <text evidence="10">The sequence shown here is derived from an EMBL/GenBank/DDBJ whole genome shotgun (WGS) entry which is preliminary data.</text>
</comment>
<comment type="similarity">
    <text evidence="2">Belongs to the type II topoisomerase GyrA/ParC subunit family.</text>
</comment>
<dbReference type="GO" id="GO:0009330">
    <property type="term" value="C:DNA topoisomerase type II (double strand cut, ATP-hydrolyzing) complex"/>
    <property type="evidence" value="ECO:0007669"/>
    <property type="project" value="TreeGrafter"/>
</dbReference>
<dbReference type="PANTHER" id="PTHR43493">
    <property type="entry name" value="DNA GYRASE/TOPOISOMERASE SUBUNIT A"/>
    <property type="match status" value="1"/>
</dbReference>
<dbReference type="Pfam" id="PF00521">
    <property type="entry name" value="DNA_topoisoIV"/>
    <property type="match status" value="1"/>
</dbReference>
<feature type="domain" description="Topo IIA-type catalytic" evidence="9">
    <location>
        <begin position="49"/>
        <end position="519"/>
    </location>
</feature>
<dbReference type="EC" id="5.6.2.2" evidence="3"/>
<name>A0AAE4ZCQ3_9BACT</name>
<feature type="coiled-coil region" evidence="8">
    <location>
        <begin position="444"/>
        <end position="492"/>
    </location>
</feature>
<evidence type="ECO:0000256" key="1">
    <source>
        <dbReference type="ARBA" id="ARBA00000185"/>
    </source>
</evidence>
<dbReference type="InterPro" id="IPR050220">
    <property type="entry name" value="Type_II_DNA_Topoisomerases"/>
</dbReference>
<dbReference type="Gene3D" id="1.10.268.10">
    <property type="entry name" value="Topoisomerase, domain 3"/>
    <property type="match status" value="1"/>
</dbReference>
<dbReference type="Proteomes" id="UP000702544">
    <property type="component" value="Unassembled WGS sequence"/>
</dbReference>
<proteinExistence type="inferred from homology"/>
<dbReference type="GO" id="GO:0006265">
    <property type="term" value="P:DNA topological change"/>
    <property type="evidence" value="ECO:0007669"/>
    <property type="project" value="UniProtKB-UniRule"/>
</dbReference>
<dbReference type="InterPro" id="IPR002205">
    <property type="entry name" value="Topo_IIA_dom_A"/>
</dbReference>
<keyword evidence="5 7" id="KW-0238">DNA-binding</keyword>
<dbReference type="GO" id="GO:0003918">
    <property type="term" value="F:DNA topoisomerase type II (double strand cut, ATP-hydrolyzing) activity"/>
    <property type="evidence" value="ECO:0007669"/>
    <property type="project" value="UniProtKB-EC"/>
</dbReference>
<protein>
    <recommendedName>
        <fullName evidence="3">DNA topoisomerase (ATP-hydrolyzing)</fullName>
        <ecNumber evidence="3">5.6.2.2</ecNumber>
    </recommendedName>
</protein>
<organism evidence="10 11">
    <name type="scientific">Candidatus Kutchimonas denitrificans</name>
    <dbReference type="NCBI Taxonomy" id="3056748"/>
    <lineage>
        <taxon>Bacteria</taxon>
        <taxon>Pseudomonadati</taxon>
        <taxon>Gemmatimonadota</taxon>
        <taxon>Gemmatimonadia</taxon>
        <taxon>Candidatus Palauibacterales</taxon>
        <taxon>Candidatus Palauibacteraceae</taxon>
        <taxon>Candidatus Kutchimonas</taxon>
    </lineage>
</organism>
<evidence type="ECO:0000256" key="6">
    <source>
        <dbReference type="ARBA" id="ARBA00023235"/>
    </source>
</evidence>
<evidence type="ECO:0000256" key="5">
    <source>
        <dbReference type="ARBA" id="ARBA00023125"/>
    </source>
</evidence>
<dbReference type="EMBL" id="JAACAK010000080">
    <property type="protein sequence ID" value="NIR75385.1"/>
    <property type="molecule type" value="Genomic_DNA"/>
</dbReference>
<dbReference type="InterPro" id="IPR006691">
    <property type="entry name" value="GyrA/parC_rep"/>
</dbReference>
<evidence type="ECO:0000313" key="11">
    <source>
        <dbReference type="Proteomes" id="UP000702544"/>
    </source>
</evidence>
<evidence type="ECO:0000259" key="9">
    <source>
        <dbReference type="PROSITE" id="PS52040"/>
    </source>
</evidence>
<dbReference type="SUPFAM" id="SSF56719">
    <property type="entry name" value="Type II DNA topoisomerase"/>
    <property type="match status" value="1"/>
</dbReference>
<dbReference type="PANTHER" id="PTHR43493:SF5">
    <property type="entry name" value="DNA GYRASE SUBUNIT A, CHLOROPLASTIC_MITOCHONDRIAL"/>
    <property type="match status" value="1"/>
</dbReference>
<evidence type="ECO:0000256" key="7">
    <source>
        <dbReference type="PROSITE-ProRule" id="PRU01384"/>
    </source>
</evidence>
<reference evidence="10 11" key="1">
    <citation type="submission" date="2020-01" db="EMBL/GenBank/DDBJ databases">
        <title>Genomes assembled from Gulf of Kutch pelagic sediment metagenomes.</title>
        <authorList>
            <person name="Chandrashekar M."/>
            <person name="Mahajan M.S."/>
            <person name="Dave K.J."/>
            <person name="Vatsa P."/>
            <person name="Nathani N.M."/>
        </authorList>
    </citation>
    <scope>NUCLEOTIDE SEQUENCE [LARGE SCALE GENOMIC DNA]</scope>
    <source>
        <strain evidence="10">KS3-K002</strain>
    </source>
</reference>
<keyword evidence="6 7" id="KW-0413">Isomerase</keyword>
<evidence type="ECO:0000256" key="2">
    <source>
        <dbReference type="ARBA" id="ARBA00008263"/>
    </source>
</evidence>
<dbReference type="SMART" id="SM00434">
    <property type="entry name" value="TOP4c"/>
    <property type="match status" value="1"/>
</dbReference>
<dbReference type="Gene3D" id="3.90.199.10">
    <property type="entry name" value="Topoisomerase II, domain 5"/>
    <property type="match status" value="1"/>
</dbReference>
<dbReference type="NCBIfam" id="NF004044">
    <property type="entry name" value="PRK05561.1"/>
    <property type="match status" value="1"/>
</dbReference>